<keyword evidence="7" id="KW-0418">Kinase</keyword>
<comment type="catalytic activity">
    <reaction evidence="1">
        <text>ATP + protein L-histidine = ADP + protein N-phospho-L-histidine.</text>
        <dbReference type="EC" id="2.7.13.3"/>
    </reaction>
</comment>
<keyword evidence="11" id="KW-0175">Coiled coil</keyword>
<organism evidence="16 17">
    <name type="scientific">Oxynema aestuarii AP17</name>
    <dbReference type="NCBI Taxonomy" id="2064643"/>
    <lineage>
        <taxon>Bacteria</taxon>
        <taxon>Bacillati</taxon>
        <taxon>Cyanobacteriota</taxon>
        <taxon>Cyanophyceae</taxon>
        <taxon>Oscillatoriophycideae</taxon>
        <taxon>Oscillatoriales</taxon>
        <taxon>Oscillatoriaceae</taxon>
        <taxon>Oxynema</taxon>
        <taxon>Oxynema aestuarii</taxon>
    </lineage>
</organism>
<gene>
    <name evidence="16" type="ORF">HCG48_04010</name>
</gene>
<dbReference type="Gene3D" id="3.30.450.20">
    <property type="entry name" value="PAS domain"/>
    <property type="match status" value="1"/>
</dbReference>
<dbReference type="PANTHER" id="PTHR43047:SF63">
    <property type="entry name" value="HISTIDINE KINASE"/>
    <property type="match status" value="1"/>
</dbReference>
<dbReference type="Gene3D" id="3.30.565.10">
    <property type="entry name" value="Histidine kinase-like ATPase, C-terminal domain"/>
    <property type="match status" value="1"/>
</dbReference>
<dbReference type="SUPFAM" id="SSF158472">
    <property type="entry name" value="HAMP domain-like"/>
    <property type="match status" value="1"/>
</dbReference>
<dbReference type="SMART" id="SM00304">
    <property type="entry name" value="HAMP"/>
    <property type="match status" value="1"/>
</dbReference>
<dbReference type="InterPro" id="IPR035965">
    <property type="entry name" value="PAS-like_dom_sf"/>
</dbReference>
<feature type="compositionally biased region" description="Polar residues" evidence="12">
    <location>
        <begin position="551"/>
        <end position="569"/>
    </location>
</feature>
<dbReference type="InterPro" id="IPR003594">
    <property type="entry name" value="HATPase_dom"/>
</dbReference>
<dbReference type="InterPro" id="IPR003660">
    <property type="entry name" value="HAMP_dom"/>
</dbReference>
<evidence type="ECO:0000256" key="12">
    <source>
        <dbReference type="SAM" id="MobiDB-lite"/>
    </source>
</evidence>
<keyword evidence="9" id="KW-0902">Two-component regulatory system</keyword>
<dbReference type="InterPro" id="IPR004358">
    <property type="entry name" value="Sig_transdc_His_kin-like_C"/>
</dbReference>
<dbReference type="InterPro" id="IPR036097">
    <property type="entry name" value="HisK_dim/P_sf"/>
</dbReference>
<evidence type="ECO:0000256" key="3">
    <source>
        <dbReference type="ARBA" id="ARBA00012438"/>
    </source>
</evidence>
<dbReference type="Pfam" id="PF02518">
    <property type="entry name" value="HATPase_c"/>
    <property type="match status" value="1"/>
</dbReference>
<feature type="transmembrane region" description="Helical" evidence="13">
    <location>
        <begin position="15"/>
        <end position="36"/>
    </location>
</feature>
<protein>
    <recommendedName>
        <fullName evidence="3">histidine kinase</fullName>
        <ecNumber evidence="3">2.7.13.3</ecNumber>
    </recommendedName>
</protein>
<dbReference type="Gene3D" id="6.10.340.10">
    <property type="match status" value="1"/>
</dbReference>
<dbReference type="GO" id="GO:0005524">
    <property type="term" value="F:ATP binding"/>
    <property type="evidence" value="ECO:0007669"/>
    <property type="project" value="UniProtKB-KW"/>
</dbReference>
<keyword evidence="6" id="KW-0547">Nucleotide-binding</keyword>
<dbReference type="RefSeq" id="WP_168568004.1">
    <property type="nucleotide sequence ID" value="NZ_CP051167.1"/>
</dbReference>
<evidence type="ECO:0000256" key="7">
    <source>
        <dbReference type="ARBA" id="ARBA00022777"/>
    </source>
</evidence>
<dbReference type="KEGG" id="oxy:HCG48_04010"/>
<dbReference type="Pfam" id="PF08448">
    <property type="entry name" value="PAS_4"/>
    <property type="match status" value="1"/>
</dbReference>
<dbReference type="GO" id="GO:0005886">
    <property type="term" value="C:plasma membrane"/>
    <property type="evidence" value="ECO:0007669"/>
    <property type="project" value="TreeGrafter"/>
</dbReference>
<feature type="domain" description="HAMP" evidence="15">
    <location>
        <begin position="192"/>
        <end position="244"/>
    </location>
</feature>
<keyword evidence="10 13" id="KW-0472">Membrane</keyword>
<evidence type="ECO:0000259" key="14">
    <source>
        <dbReference type="PROSITE" id="PS50109"/>
    </source>
</evidence>
<dbReference type="EC" id="2.7.13.3" evidence="3"/>
<feature type="coiled-coil region" evidence="11">
    <location>
        <begin position="366"/>
        <end position="393"/>
    </location>
</feature>
<sequence length="663" mass="73035">MGINSHSKGSLATKLTLSMTGLVILVVAGVTGLSLYREQQTFRKELQQQAQILLDALSVTTSDSLYNLDADFMEEIMEQLGADRVLVAGRIYDREGRVVADAYGEDVLVYNVEPDPFGQALLASNRTTFQWEADQLLAGKAVLVGRQRLGAVSVGLSTTPLKEKMAVVRYQGLAVAAAAAIAGTAIALLLSRSITEPLQEMTVATKRLSSGDLSQKIAIRSNDELAVLAESFNRMTDQLRSSIESLEQQTEDLRQSEAKNRALLDAIPDLMFRFSKSGEFVDFKASRNGDLLSNLGNLLGKTLYEVLPTHVAHKYIEHVDRAIASGEIQVFEYEWFLHNQRHHFEARLVVNGGDDVLAIVRDITESKLAQIELEQAKEAAESANHAKSQFLANMSHELRTPLNAILGYSDLLREDAEDLGYNDFVPDLMLIREAGAHLLNIISDVLDISKIEAGEMKIYLERFDIVTLIEEVESTINPLVQKNNNTFELDCPAQMGHMIADRTKVKQVLLNLLSNAAKFTHEGRITLQIKRTPVADSSSEAIAQLPPSPSDNPASDRSPTETNGRLSANPVPQASEWVIFEVADTGIGMTPEQIDKIFQPFIQADISTTKRYGGTGLGLAICQRFCEIMGGELFVTSEIDRGSTFTFRLPDVVRDPQEALTHC</sequence>
<dbReference type="Pfam" id="PF00512">
    <property type="entry name" value="HisKA"/>
    <property type="match status" value="1"/>
</dbReference>
<dbReference type="PRINTS" id="PR00344">
    <property type="entry name" value="BCTRLSENSOR"/>
</dbReference>
<dbReference type="Pfam" id="PF00672">
    <property type="entry name" value="HAMP"/>
    <property type="match status" value="1"/>
</dbReference>
<keyword evidence="13" id="KW-0812">Transmembrane</keyword>
<keyword evidence="13" id="KW-1133">Transmembrane helix</keyword>
<evidence type="ECO:0000256" key="10">
    <source>
        <dbReference type="ARBA" id="ARBA00023136"/>
    </source>
</evidence>
<dbReference type="InterPro" id="IPR036890">
    <property type="entry name" value="HATPase_C_sf"/>
</dbReference>
<dbReference type="InterPro" id="IPR005467">
    <property type="entry name" value="His_kinase_dom"/>
</dbReference>
<evidence type="ECO:0000259" key="15">
    <source>
        <dbReference type="PROSITE" id="PS50885"/>
    </source>
</evidence>
<dbReference type="SUPFAM" id="SSF55874">
    <property type="entry name" value="ATPase domain of HSP90 chaperone/DNA topoisomerase II/histidine kinase"/>
    <property type="match status" value="1"/>
</dbReference>
<dbReference type="AlphaFoldDB" id="A0A6H1TUM0"/>
<feature type="domain" description="Histidine kinase" evidence="14">
    <location>
        <begin position="393"/>
        <end position="653"/>
    </location>
</feature>
<evidence type="ECO:0000313" key="17">
    <source>
        <dbReference type="Proteomes" id="UP000500857"/>
    </source>
</evidence>
<dbReference type="SUPFAM" id="SSF47384">
    <property type="entry name" value="Homodimeric domain of signal transducing histidine kinase"/>
    <property type="match status" value="1"/>
</dbReference>
<feature type="region of interest" description="Disordered" evidence="12">
    <location>
        <begin position="537"/>
        <end position="569"/>
    </location>
</feature>
<keyword evidence="4" id="KW-0597">Phosphoprotein</keyword>
<evidence type="ECO:0000256" key="13">
    <source>
        <dbReference type="SAM" id="Phobius"/>
    </source>
</evidence>
<dbReference type="CDD" id="cd06225">
    <property type="entry name" value="HAMP"/>
    <property type="match status" value="1"/>
</dbReference>
<proteinExistence type="predicted"/>
<evidence type="ECO:0000256" key="5">
    <source>
        <dbReference type="ARBA" id="ARBA00022679"/>
    </source>
</evidence>
<evidence type="ECO:0000256" key="9">
    <source>
        <dbReference type="ARBA" id="ARBA00023012"/>
    </source>
</evidence>
<dbReference type="GO" id="GO:0009927">
    <property type="term" value="F:histidine phosphotransfer kinase activity"/>
    <property type="evidence" value="ECO:0007669"/>
    <property type="project" value="TreeGrafter"/>
</dbReference>
<dbReference type="PROSITE" id="PS50109">
    <property type="entry name" value="HIS_KIN"/>
    <property type="match status" value="1"/>
</dbReference>
<feature type="coiled-coil region" evidence="11">
    <location>
        <begin position="229"/>
        <end position="266"/>
    </location>
</feature>
<dbReference type="InterPro" id="IPR013656">
    <property type="entry name" value="PAS_4"/>
</dbReference>
<feature type="transmembrane region" description="Helical" evidence="13">
    <location>
        <begin position="172"/>
        <end position="191"/>
    </location>
</feature>
<keyword evidence="17" id="KW-1185">Reference proteome</keyword>
<evidence type="ECO:0000256" key="2">
    <source>
        <dbReference type="ARBA" id="ARBA00004370"/>
    </source>
</evidence>
<evidence type="ECO:0000256" key="8">
    <source>
        <dbReference type="ARBA" id="ARBA00022840"/>
    </source>
</evidence>
<dbReference type="InterPro" id="IPR003661">
    <property type="entry name" value="HisK_dim/P_dom"/>
</dbReference>
<dbReference type="CDD" id="cd00082">
    <property type="entry name" value="HisKA"/>
    <property type="match status" value="1"/>
</dbReference>
<keyword evidence="8" id="KW-0067">ATP-binding</keyword>
<reference evidence="16 17" key="1">
    <citation type="submission" date="2020-04" db="EMBL/GenBank/DDBJ databases">
        <authorList>
            <person name="Basu S."/>
            <person name="Maruthanayagam V."/>
            <person name="Chakraborty S."/>
            <person name="Pramanik A."/>
            <person name="Mukherjee J."/>
            <person name="Brink B."/>
        </authorList>
    </citation>
    <scope>NUCLEOTIDE SEQUENCE [LARGE SCALE GENOMIC DNA]</scope>
    <source>
        <strain evidence="16 17">AP17</strain>
    </source>
</reference>
<dbReference type="Gene3D" id="1.10.287.130">
    <property type="match status" value="1"/>
</dbReference>
<evidence type="ECO:0000256" key="6">
    <source>
        <dbReference type="ARBA" id="ARBA00022741"/>
    </source>
</evidence>
<evidence type="ECO:0000256" key="1">
    <source>
        <dbReference type="ARBA" id="ARBA00000085"/>
    </source>
</evidence>
<dbReference type="Proteomes" id="UP000500857">
    <property type="component" value="Chromosome"/>
</dbReference>
<keyword evidence="5" id="KW-0808">Transferase</keyword>
<evidence type="ECO:0000313" key="16">
    <source>
        <dbReference type="EMBL" id="QIZ69847.1"/>
    </source>
</evidence>
<dbReference type="SMART" id="SM00387">
    <property type="entry name" value="HATPase_c"/>
    <property type="match status" value="1"/>
</dbReference>
<dbReference type="GO" id="GO:0000155">
    <property type="term" value="F:phosphorelay sensor kinase activity"/>
    <property type="evidence" value="ECO:0007669"/>
    <property type="project" value="InterPro"/>
</dbReference>
<dbReference type="SMART" id="SM00388">
    <property type="entry name" value="HisKA"/>
    <property type="match status" value="1"/>
</dbReference>
<evidence type="ECO:0000256" key="4">
    <source>
        <dbReference type="ARBA" id="ARBA00022553"/>
    </source>
</evidence>
<dbReference type="PANTHER" id="PTHR43047">
    <property type="entry name" value="TWO-COMPONENT HISTIDINE PROTEIN KINASE"/>
    <property type="match status" value="1"/>
</dbReference>
<dbReference type="PROSITE" id="PS50885">
    <property type="entry name" value="HAMP"/>
    <property type="match status" value="1"/>
</dbReference>
<comment type="subcellular location">
    <subcellularLocation>
        <location evidence="2">Membrane</location>
    </subcellularLocation>
</comment>
<name>A0A6H1TUM0_9CYAN</name>
<dbReference type="EMBL" id="CP051167">
    <property type="protein sequence ID" value="QIZ69847.1"/>
    <property type="molecule type" value="Genomic_DNA"/>
</dbReference>
<evidence type="ECO:0000256" key="11">
    <source>
        <dbReference type="SAM" id="Coils"/>
    </source>
</evidence>
<dbReference type="CDD" id="cd16922">
    <property type="entry name" value="HATPase_EvgS-ArcB-TorS-like"/>
    <property type="match status" value="1"/>
</dbReference>
<dbReference type="FunFam" id="1.10.287.130:FF:000038">
    <property type="entry name" value="Sensory transduction histidine kinase"/>
    <property type="match status" value="1"/>
</dbReference>
<dbReference type="SUPFAM" id="SSF55785">
    <property type="entry name" value="PYP-like sensor domain (PAS domain)"/>
    <property type="match status" value="1"/>
</dbReference>
<accession>A0A6H1TUM0</accession>